<evidence type="ECO:0000256" key="6">
    <source>
        <dbReference type="SAM" id="Phobius"/>
    </source>
</evidence>
<dbReference type="PRINTS" id="PR00237">
    <property type="entry name" value="GPCRRHODOPSN"/>
</dbReference>
<dbReference type="PANTHER" id="PTHR46641:SF20">
    <property type="entry name" value="G-PROTEIN COUPLED RECEPTORS FAMILY 1 PROFILE DOMAIN-CONTAINING PROTEIN"/>
    <property type="match status" value="1"/>
</dbReference>
<evidence type="ECO:0000256" key="1">
    <source>
        <dbReference type="ARBA" id="ARBA00004370"/>
    </source>
</evidence>
<feature type="transmembrane region" description="Helical" evidence="6">
    <location>
        <begin position="69"/>
        <end position="93"/>
    </location>
</feature>
<feature type="transmembrane region" description="Helical" evidence="6">
    <location>
        <begin position="369"/>
        <end position="387"/>
    </location>
</feature>
<keyword evidence="4 6" id="KW-0472">Membrane</keyword>
<evidence type="ECO:0000313" key="9">
    <source>
        <dbReference type="Proteomes" id="UP001201812"/>
    </source>
</evidence>
<evidence type="ECO:0000259" key="7">
    <source>
        <dbReference type="PROSITE" id="PS50262"/>
    </source>
</evidence>
<organism evidence="8 9">
    <name type="scientific">Ditylenchus destructor</name>
    <dbReference type="NCBI Taxonomy" id="166010"/>
    <lineage>
        <taxon>Eukaryota</taxon>
        <taxon>Metazoa</taxon>
        <taxon>Ecdysozoa</taxon>
        <taxon>Nematoda</taxon>
        <taxon>Chromadorea</taxon>
        <taxon>Rhabditida</taxon>
        <taxon>Tylenchina</taxon>
        <taxon>Tylenchomorpha</taxon>
        <taxon>Sphaerularioidea</taxon>
        <taxon>Anguinidae</taxon>
        <taxon>Anguininae</taxon>
        <taxon>Ditylenchus</taxon>
    </lineage>
</organism>
<feature type="transmembrane region" description="Helical" evidence="6">
    <location>
        <begin position="153"/>
        <end position="174"/>
    </location>
</feature>
<feature type="domain" description="G-protein coupled receptors family 1 profile" evidence="7">
    <location>
        <begin position="85"/>
        <end position="425"/>
    </location>
</feature>
<dbReference type="PANTHER" id="PTHR46641">
    <property type="entry name" value="FMRFAMIDE RECEPTOR-RELATED"/>
    <property type="match status" value="1"/>
</dbReference>
<keyword evidence="2 6" id="KW-0812">Transmembrane</keyword>
<feature type="transmembrane region" description="Helical" evidence="6">
    <location>
        <begin position="194"/>
        <end position="211"/>
    </location>
</feature>
<dbReference type="Proteomes" id="UP001201812">
    <property type="component" value="Unassembled WGS sequence"/>
</dbReference>
<evidence type="ECO:0000256" key="4">
    <source>
        <dbReference type="ARBA" id="ARBA00023136"/>
    </source>
</evidence>
<keyword evidence="8" id="KW-0675">Receptor</keyword>
<dbReference type="GO" id="GO:0004930">
    <property type="term" value="F:G protein-coupled receptor activity"/>
    <property type="evidence" value="ECO:0007669"/>
    <property type="project" value="InterPro"/>
</dbReference>
<feature type="transmembrane region" description="Helical" evidence="6">
    <location>
        <begin position="105"/>
        <end position="124"/>
    </location>
</feature>
<dbReference type="GO" id="GO:0016020">
    <property type="term" value="C:membrane"/>
    <property type="evidence" value="ECO:0007669"/>
    <property type="project" value="UniProtKB-SubCell"/>
</dbReference>
<dbReference type="SUPFAM" id="SSF81321">
    <property type="entry name" value="Family A G protein-coupled receptor-like"/>
    <property type="match status" value="1"/>
</dbReference>
<feature type="transmembrane region" description="Helical" evidence="6">
    <location>
        <begin position="231"/>
        <end position="264"/>
    </location>
</feature>
<dbReference type="Pfam" id="PF00001">
    <property type="entry name" value="7tm_1"/>
    <property type="match status" value="1"/>
</dbReference>
<dbReference type="Gene3D" id="1.20.1070.10">
    <property type="entry name" value="Rhodopsin 7-helix transmembrane proteins"/>
    <property type="match status" value="1"/>
</dbReference>
<proteinExistence type="predicted"/>
<sequence>MASLKDAENTSESAMPPRHSSGPTSMASSATSSMATLTRTMDIGLFCMQQFQQQKAAAVLTQPDNLTRVIYTLLMPVVCVLGSMGAAICILIFTRKQMRSSLSIYLAGLSIFDLVLLLMSLLIYPSMNLCLQEGHQGPVCHFFWRTSLATYPISLMAQTGSVWTCVAITVDRFLAVKYPLHTRAWCTSHRARTVLNCIGVVAILYKMPSIFELSLDECGRLRPTELRNHVLYIIIYNTYGYLLLLLVIPFLIIIALNIYIVNAVRDANIRRRRMQQLQQRRSNQNGAGSSTTSNHNQFASHHMALINQASESIGGVSVVAPVQNEKTSCYRHGGSIISSHGASGHGANHTTERPSEKTASYTSDYDSRCTKMATVTIVAFVMFNWLAGMNNVIEAFDMNVPGNAYRIPIGNLLVCLNSATNILIYSIFGRRFRKMCAAILCPCWRRKSEGPPKALVVISSMESIGAQLATIWMTNRLDSAAQACQHSSSVCEKRKESKTCYLKKSEIKRRGSF</sequence>
<gene>
    <name evidence="8" type="ORF">DdX_16243</name>
</gene>
<evidence type="ECO:0000256" key="3">
    <source>
        <dbReference type="ARBA" id="ARBA00022989"/>
    </source>
</evidence>
<feature type="compositionally biased region" description="Low complexity" evidence="5">
    <location>
        <begin position="20"/>
        <end position="29"/>
    </location>
</feature>
<dbReference type="InterPro" id="IPR052954">
    <property type="entry name" value="GPCR-Ligand_Int"/>
</dbReference>
<feature type="transmembrane region" description="Helical" evidence="6">
    <location>
        <begin position="407"/>
        <end position="428"/>
    </location>
</feature>
<keyword evidence="3 6" id="KW-1133">Transmembrane helix</keyword>
<evidence type="ECO:0000256" key="5">
    <source>
        <dbReference type="SAM" id="MobiDB-lite"/>
    </source>
</evidence>
<feature type="region of interest" description="Disordered" evidence="5">
    <location>
        <begin position="1"/>
        <end position="29"/>
    </location>
</feature>
<evidence type="ECO:0000256" key="2">
    <source>
        <dbReference type="ARBA" id="ARBA00022692"/>
    </source>
</evidence>
<keyword evidence="9" id="KW-1185">Reference proteome</keyword>
<dbReference type="PROSITE" id="PS50262">
    <property type="entry name" value="G_PROTEIN_RECEP_F1_2"/>
    <property type="match status" value="1"/>
</dbReference>
<dbReference type="InterPro" id="IPR017452">
    <property type="entry name" value="GPCR_Rhodpsn_7TM"/>
</dbReference>
<dbReference type="InterPro" id="IPR000276">
    <property type="entry name" value="GPCR_Rhodpsn"/>
</dbReference>
<comment type="caution">
    <text evidence="8">The sequence shown here is derived from an EMBL/GenBank/DDBJ whole genome shotgun (WGS) entry which is preliminary data.</text>
</comment>
<accession>A0AAD4MNW9</accession>
<name>A0AAD4MNW9_9BILA</name>
<feature type="region of interest" description="Disordered" evidence="5">
    <location>
        <begin position="340"/>
        <end position="362"/>
    </location>
</feature>
<dbReference type="SMART" id="SM01381">
    <property type="entry name" value="7TM_GPCR_Srsx"/>
    <property type="match status" value="1"/>
</dbReference>
<evidence type="ECO:0000313" key="8">
    <source>
        <dbReference type="EMBL" id="KAI1701212.1"/>
    </source>
</evidence>
<comment type="subcellular location">
    <subcellularLocation>
        <location evidence="1">Membrane</location>
    </subcellularLocation>
</comment>
<dbReference type="CDD" id="cd14978">
    <property type="entry name" value="7tmA_FMRFamide_R-like"/>
    <property type="match status" value="1"/>
</dbReference>
<reference evidence="8" key="1">
    <citation type="submission" date="2022-01" db="EMBL/GenBank/DDBJ databases">
        <title>Genome Sequence Resource for Two Populations of Ditylenchus destructor, the Migratory Endoparasitic Phytonematode.</title>
        <authorList>
            <person name="Zhang H."/>
            <person name="Lin R."/>
            <person name="Xie B."/>
        </authorList>
    </citation>
    <scope>NUCLEOTIDE SEQUENCE</scope>
    <source>
        <strain evidence="8">BazhouSP</strain>
    </source>
</reference>
<dbReference type="EMBL" id="JAKKPZ010000124">
    <property type="protein sequence ID" value="KAI1701212.1"/>
    <property type="molecule type" value="Genomic_DNA"/>
</dbReference>
<protein>
    <submittedName>
        <fullName evidence="8">7 transmembrane receptor (Rhodopsin family) domain-containing protein</fullName>
    </submittedName>
</protein>
<dbReference type="AlphaFoldDB" id="A0AAD4MNW9"/>